<keyword evidence="4" id="KW-0378">Hydrolase</keyword>
<feature type="chain" id="PRO_5002161609" evidence="3">
    <location>
        <begin position="19"/>
        <end position="226"/>
    </location>
</feature>
<dbReference type="GO" id="GO:0009253">
    <property type="term" value="P:peptidoglycan catabolic process"/>
    <property type="evidence" value="ECO:0007669"/>
    <property type="project" value="InterPro"/>
</dbReference>
<comment type="similarity">
    <text evidence="1">Belongs to the glycosyl hydrolase 25 family.</text>
</comment>
<evidence type="ECO:0000256" key="3">
    <source>
        <dbReference type="SAM" id="SignalP"/>
    </source>
</evidence>
<keyword evidence="5" id="KW-1185">Reference proteome</keyword>
<dbReference type="HOGENOM" id="CLU_073372_2_0_1"/>
<dbReference type="GO" id="GO:0007165">
    <property type="term" value="P:signal transduction"/>
    <property type="evidence" value="ECO:0007669"/>
    <property type="project" value="TreeGrafter"/>
</dbReference>
<name>A0A0C3BGL7_PILCF</name>
<organism evidence="4 5">
    <name type="scientific">Piloderma croceum (strain F 1598)</name>
    <dbReference type="NCBI Taxonomy" id="765440"/>
    <lineage>
        <taxon>Eukaryota</taxon>
        <taxon>Fungi</taxon>
        <taxon>Dikarya</taxon>
        <taxon>Basidiomycota</taxon>
        <taxon>Agaricomycotina</taxon>
        <taxon>Agaricomycetes</taxon>
        <taxon>Agaricomycetidae</taxon>
        <taxon>Atheliales</taxon>
        <taxon>Atheliaceae</taxon>
        <taxon>Piloderma</taxon>
    </lineage>
</organism>
<keyword evidence="2 3" id="KW-0732">Signal</keyword>
<dbReference type="Gene3D" id="3.20.20.80">
    <property type="entry name" value="Glycosidases"/>
    <property type="match status" value="1"/>
</dbReference>
<dbReference type="STRING" id="765440.A0A0C3BGL7"/>
<reference evidence="5" key="2">
    <citation type="submission" date="2015-01" db="EMBL/GenBank/DDBJ databases">
        <title>Evolutionary Origins and Diversification of the Mycorrhizal Mutualists.</title>
        <authorList>
            <consortium name="DOE Joint Genome Institute"/>
            <consortium name="Mycorrhizal Genomics Consortium"/>
            <person name="Kohler A."/>
            <person name="Kuo A."/>
            <person name="Nagy L.G."/>
            <person name="Floudas D."/>
            <person name="Copeland A."/>
            <person name="Barry K.W."/>
            <person name="Cichocki N."/>
            <person name="Veneault-Fourrey C."/>
            <person name="LaButti K."/>
            <person name="Lindquist E.A."/>
            <person name="Lipzen A."/>
            <person name="Lundell T."/>
            <person name="Morin E."/>
            <person name="Murat C."/>
            <person name="Riley R."/>
            <person name="Ohm R."/>
            <person name="Sun H."/>
            <person name="Tunlid A."/>
            <person name="Henrissat B."/>
            <person name="Grigoriev I.V."/>
            <person name="Hibbett D.S."/>
            <person name="Martin F."/>
        </authorList>
    </citation>
    <scope>NUCLEOTIDE SEQUENCE [LARGE SCALE GENOMIC DNA]</scope>
    <source>
        <strain evidence="5">F 1598</strain>
    </source>
</reference>
<dbReference type="PANTHER" id="PTHR23208:SF36">
    <property type="entry name" value="LYSOZYME-RELATED"/>
    <property type="match status" value="1"/>
</dbReference>
<dbReference type="InterPro" id="IPR051595">
    <property type="entry name" value="GH25_Enzymes"/>
</dbReference>
<evidence type="ECO:0000313" key="4">
    <source>
        <dbReference type="EMBL" id="KIM76492.1"/>
    </source>
</evidence>
<dbReference type="OrthoDB" id="2251794at2759"/>
<evidence type="ECO:0000256" key="2">
    <source>
        <dbReference type="ARBA" id="ARBA00022729"/>
    </source>
</evidence>
<dbReference type="InParanoid" id="A0A0C3BGL7"/>
<dbReference type="PROSITE" id="PS51904">
    <property type="entry name" value="GLYCOSYL_HYDROL_F25_2"/>
    <property type="match status" value="1"/>
</dbReference>
<gene>
    <name evidence="4" type="ORF">PILCRDRAFT_826255</name>
</gene>
<dbReference type="PANTHER" id="PTHR23208">
    <property type="entry name" value="LYSOZYME PROTEIN"/>
    <property type="match status" value="1"/>
</dbReference>
<dbReference type="Pfam" id="PF01183">
    <property type="entry name" value="Glyco_hydro_25"/>
    <property type="match status" value="1"/>
</dbReference>
<evidence type="ECO:0000256" key="1">
    <source>
        <dbReference type="ARBA" id="ARBA00010646"/>
    </source>
</evidence>
<dbReference type="InterPro" id="IPR017853">
    <property type="entry name" value="GH"/>
</dbReference>
<protein>
    <submittedName>
        <fullName evidence="4">Glycoside hydrolase family 25 protein</fullName>
    </submittedName>
</protein>
<dbReference type="EMBL" id="KN833034">
    <property type="protein sequence ID" value="KIM76492.1"/>
    <property type="molecule type" value="Genomic_DNA"/>
</dbReference>
<dbReference type="SUPFAM" id="SSF51445">
    <property type="entry name" value="(Trans)glycosidases"/>
    <property type="match status" value="1"/>
</dbReference>
<dbReference type="GO" id="GO:0003796">
    <property type="term" value="F:lysozyme activity"/>
    <property type="evidence" value="ECO:0007669"/>
    <property type="project" value="InterPro"/>
</dbReference>
<evidence type="ECO:0000313" key="5">
    <source>
        <dbReference type="Proteomes" id="UP000054166"/>
    </source>
</evidence>
<dbReference type="Proteomes" id="UP000054166">
    <property type="component" value="Unassembled WGS sequence"/>
</dbReference>
<proteinExistence type="inferred from homology"/>
<dbReference type="InterPro" id="IPR002053">
    <property type="entry name" value="Glyco_hydro_25"/>
</dbReference>
<dbReference type="GO" id="GO:0016998">
    <property type="term" value="P:cell wall macromolecule catabolic process"/>
    <property type="evidence" value="ECO:0007669"/>
    <property type="project" value="InterPro"/>
</dbReference>
<reference evidence="4 5" key="1">
    <citation type="submission" date="2014-04" db="EMBL/GenBank/DDBJ databases">
        <authorList>
            <consortium name="DOE Joint Genome Institute"/>
            <person name="Kuo A."/>
            <person name="Tarkka M."/>
            <person name="Buscot F."/>
            <person name="Kohler A."/>
            <person name="Nagy L.G."/>
            <person name="Floudas D."/>
            <person name="Copeland A."/>
            <person name="Barry K.W."/>
            <person name="Cichocki N."/>
            <person name="Veneault-Fourrey C."/>
            <person name="LaButti K."/>
            <person name="Lindquist E.A."/>
            <person name="Lipzen A."/>
            <person name="Lundell T."/>
            <person name="Morin E."/>
            <person name="Murat C."/>
            <person name="Sun H."/>
            <person name="Tunlid A."/>
            <person name="Henrissat B."/>
            <person name="Grigoriev I.V."/>
            <person name="Hibbett D.S."/>
            <person name="Martin F."/>
            <person name="Nordberg H.P."/>
            <person name="Cantor M.N."/>
            <person name="Hua S.X."/>
        </authorList>
    </citation>
    <scope>NUCLEOTIDE SEQUENCE [LARGE SCALE GENOMIC DNA]</scope>
    <source>
        <strain evidence="4 5">F 1598</strain>
    </source>
</reference>
<feature type="signal peptide" evidence="3">
    <location>
        <begin position="1"/>
        <end position="18"/>
    </location>
</feature>
<accession>A0A0C3BGL7</accession>
<sequence length="226" mass="23860">MLPSLIILISTVVTSSLALVHGVDSSTLVSEATYAKTKGEGFTKAIIRAYEEACGVGGQVDPNFVSSYKNARAAGITNIDAYWFPCSGSGNSCKSYATQIAEIGSTFSANSMDIGTLWIDLESDSTVCHNWNYGASGNLAQAKDIVAAAKASGYNFGIYSSPGEWSTMFGSYSPVVDSSLPLWFATYDNVQSLTLGTKFGGWTSAVGKQYTDVSASGQFDLNVFAN</sequence>
<dbReference type="AlphaFoldDB" id="A0A0C3BGL7"/>